<dbReference type="GO" id="GO:0004853">
    <property type="term" value="F:uroporphyrinogen decarboxylase activity"/>
    <property type="evidence" value="ECO:0007669"/>
    <property type="project" value="InterPro"/>
</dbReference>
<dbReference type="AlphaFoldDB" id="A0A1F6D2G3"/>
<dbReference type="EMBL" id="MFKF01000075">
    <property type="protein sequence ID" value="OGG55501.1"/>
    <property type="molecule type" value="Genomic_DNA"/>
</dbReference>
<reference evidence="3 4" key="1">
    <citation type="journal article" date="2016" name="Nat. Commun.">
        <title>Thousands of microbial genomes shed light on interconnected biogeochemical processes in an aquifer system.</title>
        <authorList>
            <person name="Anantharaman K."/>
            <person name="Brown C.T."/>
            <person name="Hug L.A."/>
            <person name="Sharon I."/>
            <person name="Castelle C.J."/>
            <person name="Probst A.J."/>
            <person name="Thomas B.C."/>
            <person name="Singh A."/>
            <person name="Wilkins M.J."/>
            <person name="Karaoz U."/>
            <person name="Brodie E.L."/>
            <person name="Williams K.H."/>
            <person name="Hubbard S.S."/>
            <person name="Banfield J.F."/>
        </authorList>
    </citation>
    <scope>NUCLEOTIDE SEQUENCE [LARGE SCALE GENOMIC DNA]</scope>
    <source>
        <strain evidence="4">RIFCSPLOWO2_12_FULL_64_10</strain>
    </source>
</reference>
<evidence type="ECO:0000313" key="3">
    <source>
        <dbReference type="EMBL" id="OGG55501.1"/>
    </source>
</evidence>
<dbReference type="PANTHER" id="PTHR47099:SF1">
    <property type="entry name" value="METHYLCOBAMIDE:COM METHYLTRANSFERASE MTBA"/>
    <property type="match status" value="1"/>
</dbReference>
<feature type="domain" description="Uroporphyrinogen decarboxylase (URO-D)" evidence="2">
    <location>
        <begin position="540"/>
        <end position="745"/>
    </location>
</feature>
<sequence length="752" mass="81821">MTSRERILAAMRLETPDRVPVTPFGMGKLDMEASFTWEFIRRTDPILTTGGGGDAFLGRGAEVASVQDGDVTVTTIHTPKGDLTRKVRRTAITSATVKFPFETLDDVERFLSIPYAPPAADASAFHALKARAGEEALVMVGVADAVCLPASWFSPEGFCLAWADAPDLVVRLTAVAADRANAHVEALCGAGVDAFRVIGGEYASVQLGPKGFDALVTPFDTELVAVMHRHDALAYYHNHGPVTQFLGRFAGLGIDALDPLEAPPWGDCDLAEAKRQIGDRVCLVGNLDDMEVVEKRTTEEVRQMARECLEKAGPGGFLLGGTASGTYTEAGARNFAALVEVAEEYGRKTRVSPPSSPIAEAKLSTPSLPPRVGEGGGYSLASGDGGEWGAVSPPDWACRPFVSDEVWERVTRSMAFEEGDRVPIWDYIDNRGIVGHFAQPGDDYDRSIVRVYHGLGIDLCRGYGRSFGEEDEGETAEGEEADRKVSGLTSWVTRYPIRGLDGLRAYQPTAVDEEWVRTAWVAEIRRRQALFAPHTMYVPGHGCGFHAAYGLMGQTLFSYAIYDARSDVDRIVEALNQNAVCHARAAAQARLCPLFFIGDDIAYKGRLMFSPKFLRETFLPCLKRMMRPLKEAGIRVIYHSDGDLMEILDDLVEAGIDGLNPIEPAAGMDIGQLKRRYGRRLILVGNVDCSQVLPLGSVEDVRRAVRACVRAASPGGGHFIGSSSEVTPSTPVENVLAFYEACREYGRYPIRV</sequence>
<proteinExistence type="predicted"/>
<dbReference type="Pfam" id="PF01208">
    <property type="entry name" value="URO-D"/>
    <property type="match status" value="2"/>
</dbReference>
<dbReference type="InterPro" id="IPR052024">
    <property type="entry name" value="Methanogen_methyltrans"/>
</dbReference>
<accession>A0A1F6D2G3</accession>
<dbReference type="GO" id="GO:0006779">
    <property type="term" value="P:porphyrin-containing compound biosynthetic process"/>
    <property type="evidence" value="ECO:0007669"/>
    <property type="project" value="InterPro"/>
</dbReference>
<evidence type="ECO:0000313" key="4">
    <source>
        <dbReference type="Proteomes" id="UP000178606"/>
    </source>
</evidence>
<feature type="domain" description="Uroporphyrinogen decarboxylase (URO-D)" evidence="2">
    <location>
        <begin position="124"/>
        <end position="345"/>
    </location>
</feature>
<dbReference type="InterPro" id="IPR038071">
    <property type="entry name" value="UROD/MetE-like_sf"/>
</dbReference>
<dbReference type="PANTHER" id="PTHR47099">
    <property type="entry name" value="METHYLCOBAMIDE:COM METHYLTRANSFERASE MTBA"/>
    <property type="match status" value="1"/>
</dbReference>
<comment type="caution">
    <text evidence="3">The sequence shown here is derived from an EMBL/GenBank/DDBJ whole genome shotgun (WGS) entry which is preliminary data.</text>
</comment>
<gene>
    <name evidence="3" type="ORF">A3F84_18820</name>
</gene>
<feature type="compositionally biased region" description="Gly residues" evidence="1">
    <location>
        <begin position="373"/>
        <end position="385"/>
    </location>
</feature>
<feature type="region of interest" description="Disordered" evidence="1">
    <location>
        <begin position="349"/>
        <end position="385"/>
    </location>
</feature>
<evidence type="ECO:0000259" key="2">
    <source>
        <dbReference type="Pfam" id="PF01208"/>
    </source>
</evidence>
<protein>
    <recommendedName>
        <fullName evidence="2">Uroporphyrinogen decarboxylase (URO-D) domain-containing protein</fullName>
    </recommendedName>
</protein>
<dbReference type="InterPro" id="IPR000257">
    <property type="entry name" value="Uroporphyrinogen_deCOase"/>
</dbReference>
<name>A0A1F6D2G3_HANXR</name>
<organism evidence="3 4">
    <name type="scientific">Handelsmanbacteria sp. (strain RIFCSPLOWO2_12_FULL_64_10)</name>
    <dbReference type="NCBI Taxonomy" id="1817868"/>
    <lineage>
        <taxon>Bacteria</taxon>
        <taxon>Candidatus Handelsmaniibacteriota</taxon>
    </lineage>
</organism>
<dbReference type="SUPFAM" id="SSF51726">
    <property type="entry name" value="UROD/MetE-like"/>
    <property type="match status" value="2"/>
</dbReference>
<dbReference type="Proteomes" id="UP000178606">
    <property type="component" value="Unassembled WGS sequence"/>
</dbReference>
<evidence type="ECO:0000256" key="1">
    <source>
        <dbReference type="SAM" id="MobiDB-lite"/>
    </source>
</evidence>
<dbReference type="Gene3D" id="3.20.20.210">
    <property type="match status" value="2"/>
</dbReference>